<dbReference type="InterPro" id="IPR024208">
    <property type="entry name" value="DUF3842"/>
</dbReference>
<organism evidence="1">
    <name type="scientific">Desulfatirhabdium butyrativorans</name>
    <dbReference type="NCBI Taxonomy" id="340467"/>
    <lineage>
        <taxon>Bacteria</taxon>
        <taxon>Pseudomonadati</taxon>
        <taxon>Thermodesulfobacteriota</taxon>
        <taxon>Desulfobacteria</taxon>
        <taxon>Desulfobacterales</taxon>
        <taxon>Desulfatirhabdiaceae</taxon>
        <taxon>Desulfatirhabdium</taxon>
    </lineage>
</organism>
<name>A0A7C4MQ03_9BACT</name>
<proteinExistence type="predicted"/>
<dbReference type="AlphaFoldDB" id="A0A7C4MQ03"/>
<sequence>MKRICVIDGQGGGIGSTIIKKLKEAYDETVEIIALGTNAIATTQMLKARANRGATGENAIVQTVAKADVVIGPLGIVLAHAMMGEVTPRIAEAVACCSAPKLLLPLTQEPVEIIGLTPNPLPRLIEEMIQGPLARLMNRTSI</sequence>
<accession>A0A7C4MQ03</accession>
<reference evidence="1" key="1">
    <citation type="journal article" date="2020" name="mSystems">
        <title>Genome- and Community-Level Interaction Insights into Carbon Utilization and Element Cycling Functions of Hydrothermarchaeota in Hydrothermal Sediment.</title>
        <authorList>
            <person name="Zhou Z."/>
            <person name="Liu Y."/>
            <person name="Xu W."/>
            <person name="Pan J."/>
            <person name="Luo Z.H."/>
            <person name="Li M."/>
        </authorList>
    </citation>
    <scope>NUCLEOTIDE SEQUENCE [LARGE SCALE GENOMIC DNA]</scope>
    <source>
        <strain evidence="1">SpSt-477</strain>
    </source>
</reference>
<dbReference type="EMBL" id="DSUH01000126">
    <property type="protein sequence ID" value="HGU32305.1"/>
    <property type="molecule type" value="Genomic_DNA"/>
</dbReference>
<evidence type="ECO:0000313" key="1">
    <source>
        <dbReference type="EMBL" id="HGU32305.1"/>
    </source>
</evidence>
<gene>
    <name evidence="1" type="ORF">ENS29_05555</name>
</gene>
<comment type="caution">
    <text evidence="1">The sequence shown here is derived from an EMBL/GenBank/DDBJ whole genome shotgun (WGS) entry which is preliminary data.</text>
</comment>
<dbReference type="Pfam" id="PF12953">
    <property type="entry name" value="DUF3842"/>
    <property type="match status" value="1"/>
</dbReference>
<protein>
    <submittedName>
        <fullName evidence="1">DUF3842 family protein</fullName>
    </submittedName>
</protein>